<dbReference type="EMBL" id="ML145292">
    <property type="protein sequence ID" value="TBU51712.1"/>
    <property type="molecule type" value="Genomic_DNA"/>
</dbReference>
<feature type="transmembrane region" description="Helical" evidence="1">
    <location>
        <begin position="127"/>
        <end position="145"/>
    </location>
</feature>
<keyword evidence="1" id="KW-0812">Transmembrane</keyword>
<proteinExistence type="predicted"/>
<evidence type="ECO:0000313" key="2">
    <source>
        <dbReference type="EMBL" id="TBU51712.1"/>
    </source>
</evidence>
<keyword evidence="3" id="KW-1185">Reference proteome</keyword>
<feature type="transmembrane region" description="Helical" evidence="1">
    <location>
        <begin position="178"/>
        <end position="202"/>
    </location>
</feature>
<feature type="transmembrane region" description="Helical" evidence="1">
    <location>
        <begin position="223"/>
        <end position="249"/>
    </location>
</feature>
<keyword evidence="1" id="KW-0472">Membrane</keyword>
<protein>
    <submittedName>
        <fullName evidence="2">Uncharacterized protein</fullName>
    </submittedName>
</protein>
<gene>
    <name evidence="2" type="ORF">BD310DRAFT_1003719</name>
</gene>
<accession>A0A4Q9PF69</accession>
<evidence type="ECO:0000313" key="3">
    <source>
        <dbReference type="Proteomes" id="UP000292082"/>
    </source>
</evidence>
<sequence>MSSSTATFDMSGWDSVAGFFTYLVLAALMALQNSTLVLLYASTTSAVIINILEIQASILDNILESVGTIWDRATPEYEIPASILDPLSSGPSDYGSCANTAALTVNILLGDSVVCWRAWLLWPGNRVVRLVSILLLLTTFALGAVDLKSTCYLLNGKLGGSLNGNAVVPGGMYAGTPYGIAATVLSLSVNLFATILVAYKAWKSRRFLRKLMVLGDKAIRMERLFSILIESGMVYCTIWIFVVAWQISMYHSPVSFDIDPTFQGQFSEFMGGGLIPIIAIYPAVVIILVALNRSHLVKALSGGEVNTPRPSRFDGILVSSATVVHIASQGDQVRDGSEESITHAGDERKMESGGIAYDEKTTIDIWRGKNESCSMRSTIRARRLLRRSDCWALVKPNRTYFASATYAGAVNFKVVWCIGHGLSRVSWSLSVRLRKAHFDSKPNFVGALTDVSVWWTDTSVKLILYVFGRGIGLAPIVKFTIHRA</sequence>
<evidence type="ECO:0000256" key="1">
    <source>
        <dbReference type="SAM" id="Phobius"/>
    </source>
</evidence>
<feature type="transmembrane region" description="Helical" evidence="1">
    <location>
        <begin position="20"/>
        <end position="41"/>
    </location>
</feature>
<organism evidence="2 3">
    <name type="scientific">Dichomitus squalens</name>
    <dbReference type="NCBI Taxonomy" id="114155"/>
    <lineage>
        <taxon>Eukaryota</taxon>
        <taxon>Fungi</taxon>
        <taxon>Dikarya</taxon>
        <taxon>Basidiomycota</taxon>
        <taxon>Agaricomycotina</taxon>
        <taxon>Agaricomycetes</taxon>
        <taxon>Polyporales</taxon>
        <taxon>Polyporaceae</taxon>
        <taxon>Dichomitus</taxon>
    </lineage>
</organism>
<reference evidence="2 3" key="1">
    <citation type="submission" date="2019-01" db="EMBL/GenBank/DDBJ databases">
        <title>Draft genome sequences of three monokaryotic isolates of the white-rot basidiomycete fungus Dichomitus squalens.</title>
        <authorList>
            <consortium name="DOE Joint Genome Institute"/>
            <person name="Lopez S.C."/>
            <person name="Andreopoulos B."/>
            <person name="Pangilinan J."/>
            <person name="Lipzen A."/>
            <person name="Riley R."/>
            <person name="Ahrendt S."/>
            <person name="Ng V."/>
            <person name="Barry K."/>
            <person name="Daum C."/>
            <person name="Grigoriev I.V."/>
            <person name="Hilden K.S."/>
            <person name="Makela M.R."/>
            <person name="de Vries R.P."/>
        </authorList>
    </citation>
    <scope>NUCLEOTIDE SEQUENCE [LARGE SCALE GENOMIC DNA]</scope>
    <source>
        <strain evidence="2 3">CBS 464.89</strain>
    </source>
</reference>
<name>A0A4Q9PF69_9APHY</name>
<dbReference type="Proteomes" id="UP000292082">
    <property type="component" value="Unassembled WGS sequence"/>
</dbReference>
<feature type="transmembrane region" description="Helical" evidence="1">
    <location>
        <begin position="269"/>
        <end position="291"/>
    </location>
</feature>
<keyword evidence="1" id="KW-1133">Transmembrane helix</keyword>
<dbReference type="AlphaFoldDB" id="A0A4Q9PF69"/>